<protein>
    <submittedName>
        <fullName evidence="2">Uncharacterized protein</fullName>
    </submittedName>
</protein>
<evidence type="ECO:0000313" key="3">
    <source>
        <dbReference type="Proteomes" id="UP001190700"/>
    </source>
</evidence>
<evidence type="ECO:0000256" key="1">
    <source>
        <dbReference type="SAM" id="MobiDB-lite"/>
    </source>
</evidence>
<feature type="compositionally biased region" description="Low complexity" evidence="1">
    <location>
        <begin position="58"/>
        <end position="86"/>
    </location>
</feature>
<keyword evidence="3" id="KW-1185">Reference proteome</keyword>
<feature type="region of interest" description="Disordered" evidence="1">
    <location>
        <begin position="165"/>
        <end position="184"/>
    </location>
</feature>
<dbReference type="AlphaFoldDB" id="A0AAE0CI39"/>
<comment type="caution">
    <text evidence="2">The sequence shown here is derived from an EMBL/GenBank/DDBJ whole genome shotgun (WGS) entry which is preliminary data.</text>
</comment>
<organism evidence="2 3">
    <name type="scientific">Cymbomonas tetramitiformis</name>
    <dbReference type="NCBI Taxonomy" id="36881"/>
    <lineage>
        <taxon>Eukaryota</taxon>
        <taxon>Viridiplantae</taxon>
        <taxon>Chlorophyta</taxon>
        <taxon>Pyramimonadophyceae</taxon>
        <taxon>Pyramimonadales</taxon>
        <taxon>Pyramimonadaceae</taxon>
        <taxon>Cymbomonas</taxon>
    </lineage>
</organism>
<evidence type="ECO:0000313" key="2">
    <source>
        <dbReference type="EMBL" id="KAK3254555.1"/>
    </source>
</evidence>
<dbReference type="Proteomes" id="UP001190700">
    <property type="component" value="Unassembled WGS sequence"/>
</dbReference>
<feature type="region of interest" description="Disordered" evidence="1">
    <location>
        <begin position="190"/>
        <end position="212"/>
    </location>
</feature>
<accession>A0AAE0CI39</accession>
<feature type="region of interest" description="Disordered" evidence="1">
    <location>
        <begin position="50"/>
        <end position="131"/>
    </location>
</feature>
<proteinExistence type="predicted"/>
<reference evidence="2 3" key="1">
    <citation type="journal article" date="2015" name="Genome Biol. Evol.">
        <title>Comparative Genomics of a Bacterivorous Green Alga Reveals Evolutionary Causalities and Consequences of Phago-Mixotrophic Mode of Nutrition.</title>
        <authorList>
            <person name="Burns J.A."/>
            <person name="Paasch A."/>
            <person name="Narechania A."/>
            <person name="Kim E."/>
        </authorList>
    </citation>
    <scope>NUCLEOTIDE SEQUENCE [LARGE SCALE GENOMIC DNA]</scope>
    <source>
        <strain evidence="2 3">PLY_AMNH</strain>
    </source>
</reference>
<feature type="compositionally biased region" description="Basic and acidic residues" evidence="1">
    <location>
        <begin position="276"/>
        <end position="285"/>
    </location>
</feature>
<name>A0AAE0CI39_9CHLO</name>
<gene>
    <name evidence="2" type="ORF">CYMTET_36232</name>
</gene>
<feature type="compositionally biased region" description="Low complexity" evidence="1">
    <location>
        <begin position="198"/>
        <end position="211"/>
    </location>
</feature>
<dbReference type="EMBL" id="LGRX02023430">
    <property type="protein sequence ID" value="KAK3254555.1"/>
    <property type="molecule type" value="Genomic_DNA"/>
</dbReference>
<feature type="compositionally biased region" description="Low complexity" evidence="1">
    <location>
        <begin position="111"/>
        <end position="120"/>
    </location>
</feature>
<feature type="region of interest" description="Disordered" evidence="1">
    <location>
        <begin position="226"/>
        <end position="304"/>
    </location>
</feature>
<sequence>MPGGVCGGVPADRREQRTLGSGRCLAEQGTAGLRAKGARSFSEIKALAAHRTATTSEASPQPAVPAAGVGPGDAPGAAMDGASAGGREALGGSEATMGPGDVDVLKEASVPGAAAAGAPAEPRAQSTLEDEGMLEEVAEEELCGLLDDDLLGLEALLVDAEGRGFAARHSGGPATPGGGASAEGGAMISETLQGAGSGPSAGAPPSCDAGGEALTTVPAERERATFEQDAMQGDEGDEGRGPDGAMQGDEGDEGRGPDGAMQGDAGRASEGVMQVDKSDQGREEPDGNWGLGQGGSMAEGCAYEQERAQRIQRNRRVRQHPRAAILLRHAGETQAPGICVDGNASF</sequence>